<accession>A0ABT7PMP4</accession>
<comment type="caution">
    <text evidence="1">The sequence shown here is derived from an EMBL/GenBank/DDBJ whole genome shotgun (WGS) entry which is preliminary data.</text>
</comment>
<name>A0ABT7PMP4_9BACT</name>
<gene>
    <name evidence="1" type="ORF">QTN89_19050</name>
</gene>
<dbReference type="Proteomes" id="UP001239462">
    <property type="component" value="Unassembled WGS sequence"/>
</dbReference>
<dbReference type="EMBL" id="JASZZN010000014">
    <property type="protein sequence ID" value="MDM4017554.1"/>
    <property type="molecule type" value="Genomic_DNA"/>
</dbReference>
<keyword evidence="2" id="KW-1185">Reference proteome</keyword>
<reference evidence="1 2" key="1">
    <citation type="submission" date="2023-06" db="EMBL/GenBank/DDBJ databases">
        <title>Roseiconus lacunae JC819 isolated from Gulf of Mannar region, Tamil Nadu.</title>
        <authorList>
            <person name="Pk S."/>
            <person name="Ch S."/>
            <person name="Ch V.R."/>
        </authorList>
    </citation>
    <scope>NUCLEOTIDE SEQUENCE [LARGE SCALE GENOMIC DNA]</scope>
    <source>
        <strain evidence="1 2">JC819</strain>
    </source>
</reference>
<dbReference type="RefSeq" id="WP_289165041.1">
    <property type="nucleotide sequence ID" value="NZ_JASZZN010000014.1"/>
</dbReference>
<evidence type="ECO:0000313" key="2">
    <source>
        <dbReference type="Proteomes" id="UP001239462"/>
    </source>
</evidence>
<protein>
    <submittedName>
        <fullName evidence="1">Uncharacterized protein</fullName>
    </submittedName>
</protein>
<organism evidence="1 2">
    <name type="scientific">Roseiconus lacunae</name>
    <dbReference type="NCBI Taxonomy" id="2605694"/>
    <lineage>
        <taxon>Bacteria</taxon>
        <taxon>Pseudomonadati</taxon>
        <taxon>Planctomycetota</taxon>
        <taxon>Planctomycetia</taxon>
        <taxon>Pirellulales</taxon>
        <taxon>Pirellulaceae</taxon>
        <taxon>Roseiconus</taxon>
    </lineage>
</organism>
<proteinExistence type="predicted"/>
<evidence type="ECO:0000313" key="1">
    <source>
        <dbReference type="EMBL" id="MDM4017554.1"/>
    </source>
</evidence>
<sequence>MFVLPAASALPLTTTNQKICVCFPAASALPLTTTNIKRHVFVLPAASALPLTATNIKRTKSGEALAAGPNLNVPRTTSLTAGEHADLSGEALAAGEIAAHA</sequence>